<protein>
    <recommendedName>
        <fullName evidence="4">WW domain-containing protein</fullName>
    </recommendedName>
</protein>
<accession>A0A165YSP3</accession>
<gene>
    <name evidence="2" type="ORF">SISSUDRAFT_1066048</name>
</gene>
<evidence type="ECO:0000313" key="2">
    <source>
        <dbReference type="EMBL" id="KZT33564.1"/>
    </source>
</evidence>
<reference evidence="2 3" key="1">
    <citation type="journal article" date="2016" name="Mol. Biol. Evol.">
        <title>Comparative Genomics of Early-Diverging Mushroom-Forming Fungi Provides Insights into the Origins of Lignocellulose Decay Capabilities.</title>
        <authorList>
            <person name="Nagy L.G."/>
            <person name="Riley R."/>
            <person name="Tritt A."/>
            <person name="Adam C."/>
            <person name="Daum C."/>
            <person name="Floudas D."/>
            <person name="Sun H."/>
            <person name="Yadav J.S."/>
            <person name="Pangilinan J."/>
            <person name="Larsson K.H."/>
            <person name="Matsuura K."/>
            <person name="Barry K."/>
            <person name="Labutti K."/>
            <person name="Kuo R."/>
            <person name="Ohm R.A."/>
            <person name="Bhattacharya S.S."/>
            <person name="Shirouzu T."/>
            <person name="Yoshinaga Y."/>
            <person name="Martin F.M."/>
            <person name="Grigoriev I.V."/>
            <person name="Hibbett D.S."/>
        </authorList>
    </citation>
    <scope>NUCLEOTIDE SEQUENCE [LARGE SCALE GENOMIC DNA]</scope>
    <source>
        <strain evidence="2 3">HHB10207 ss-3</strain>
    </source>
</reference>
<sequence>MSLEATLDNVDHVALSYGGSSASLTQSSQVVLPGSPSDVPVTPPVTPVTPVTPAAGCSPDQQALGLDGTPAQAIASQDPVPPYTLNALDGLRPISPSQSRRYVQRTLSPETALGKTVIPPGLFSYRFPVSRNPAPVGWTKECHPEGQPYWRQPEKSVVTTADMTDEATAGAVIRWVQQIDTFARSINLPRRPKVELVLEPETGNGSCGYYFADGERQCIFWLTVTDSVCVGFPPTLPPSASFSHTENILRQQYYTHLEYFPNHIDLSENVEDMLLAILAHAGIDGMTCLPNNSTFPFDPEQCHNLLGFLRNIRDYENVQAYRTCAIARLLSEIYTHRVINFHGDRHARMSRLDTVWTPQPVQPKPFWIVIAECAFWRIPTRHHRAICDLWVDRIAYVHAWNSFLDSLGLEWERSIAHAVASLMCNLLLKVLLRSWEVVPSQWIDVADGFSTAAVALALVGLLSGVIGLQMRSDAVDASEIVSFLERKEHPISGLSPLAILFSVPFAACLWSLAFLSLATITATFGTTTLTNGVMSLCPAILTICLIYISLDHVNEVPGVSAILRFVGDAAHKAANWLQNF</sequence>
<evidence type="ECO:0000256" key="1">
    <source>
        <dbReference type="SAM" id="Phobius"/>
    </source>
</evidence>
<dbReference type="OrthoDB" id="2674421at2759"/>
<dbReference type="Proteomes" id="UP000076798">
    <property type="component" value="Unassembled WGS sequence"/>
</dbReference>
<evidence type="ECO:0008006" key="4">
    <source>
        <dbReference type="Google" id="ProtNLM"/>
    </source>
</evidence>
<dbReference type="EMBL" id="KV428233">
    <property type="protein sequence ID" value="KZT33564.1"/>
    <property type="molecule type" value="Genomic_DNA"/>
</dbReference>
<proteinExistence type="predicted"/>
<keyword evidence="1" id="KW-0472">Membrane</keyword>
<keyword evidence="1" id="KW-0812">Transmembrane</keyword>
<name>A0A165YSP3_9AGAM</name>
<organism evidence="2 3">
    <name type="scientific">Sistotremastrum suecicum HHB10207 ss-3</name>
    <dbReference type="NCBI Taxonomy" id="1314776"/>
    <lineage>
        <taxon>Eukaryota</taxon>
        <taxon>Fungi</taxon>
        <taxon>Dikarya</taxon>
        <taxon>Basidiomycota</taxon>
        <taxon>Agaricomycotina</taxon>
        <taxon>Agaricomycetes</taxon>
        <taxon>Sistotremastrales</taxon>
        <taxon>Sistotremastraceae</taxon>
        <taxon>Sistotremastrum</taxon>
    </lineage>
</organism>
<keyword evidence="3" id="KW-1185">Reference proteome</keyword>
<feature type="transmembrane region" description="Helical" evidence="1">
    <location>
        <begin position="532"/>
        <end position="550"/>
    </location>
</feature>
<dbReference type="AlphaFoldDB" id="A0A165YSP3"/>
<evidence type="ECO:0000313" key="3">
    <source>
        <dbReference type="Proteomes" id="UP000076798"/>
    </source>
</evidence>
<feature type="transmembrane region" description="Helical" evidence="1">
    <location>
        <begin position="497"/>
        <end position="520"/>
    </location>
</feature>
<keyword evidence="1" id="KW-1133">Transmembrane helix</keyword>